<dbReference type="Proteomes" id="UP000035036">
    <property type="component" value="Chromosome"/>
</dbReference>
<dbReference type="EMBL" id="CP010311">
    <property type="protein sequence ID" value="AJF06875.1"/>
    <property type="molecule type" value="Genomic_DNA"/>
</dbReference>
<gene>
    <name evidence="1" type="ORF">GSUB_10345</name>
</gene>
<evidence type="ECO:0000313" key="1">
    <source>
        <dbReference type="EMBL" id="AJF06875.1"/>
    </source>
</evidence>
<dbReference type="RefSeq" id="WP_040200687.1">
    <property type="nucleotide sequence ID" value="NZ_CP010311.1"/>
</dbReference>
<dbReference type="HOGENOM" id="CLU_879292_0_0_7"/>
<protein>
    <recommendedName>
        <fullName evidence="3">Deoxyhypusine synthase</fullName>
    </recommendedName>
</protein>
<sequence>MSHKYQPVDFSPVKTYSIKTRNNKVNVQDHFASPPKAGMSFSDVINSMPRLLGADQLRGVVDAVVGAREKGRPVVMAIGGHVIKCGLQPVLKALIDVDAITAVAMNGSAAIHDFEVSLVGATSEDVGAVLHSGDFGFSEETGGGMNRALKSAVKEEEMGYGEAIARCIVDNDHLFKEYSLLAACLEQQIPSTVHVALGTDIIHQHPEADGAVIGEMTFRDFRLLTSVVADLGDGGVWLNVGSAVLMPEVFLKALSIAQNLGYHVDGFSTANFDMIQHYRPLTNVVKRPTSEHGRGYSITGHHEINIPLFAAAVLDRLHKKS</sequence>
<reference evidence="1 2" key="1">
    <citation type="journal article" date="2015" name="Genome Announc.">
        <title>Genomes of Geoalkalibacter ferrihydriticus Z-0531T and Geoalkalibacter subterraneus Red1T, Two Haloalkaliphilic Metal-Reducing Deltaproteobacteria.</title>
        <authorList>
            <person name="Badalamenti J.P."/>
            <person name="Krajmalnik-Brown R."/>
            <person name="Torres C.I."/>
            <person name="Bond D.R."/>
        </authorList>
    </citation>
    <scope>NUCLEOTIDE SEQUENCE [LARGE SCALE GENOMIC DNA]</scope>
    <source>
        <strain evidence="1 2">Red1</strain>
    </source>
</reference>
<proteinExistence type="predicted"/>
<dbReference type="KEGG" id="gsb:GSUB_10345"/>
<dbReference type="AlphaFoldDB" id="A0A0B5FRU5"/>
<accession>A0A0B5FRU5</accession>
<dbReference type="OrthoDB" id="9780825at2"/>
<dbReference type="STRING" id="483547.GSUB_10345"/>
<keyword evidence="2" id="KW-1185">Reference proteome</keyword>
<evidence type="ECO:0000313" key="2">
    <source>
        <dbReference type="Proteomes" id="UP000035036"/>
    </source>
</evidence>
<organism evidence="1 2">
    <name type="scientific">Geoalkalibacter subterraneus</name>
    <dbReference type="NCBI Taxonomy" id="483547"/>
    <lineage>
        <taxon>Bacteria</taxon>
        <taxon>Pseudomonadati</taxon>
        <taxon>Thermodesulfobacteriota</taxon>
        <taxon>Desulfuromonadia</taxon>
        <taxon>Desulfuromonadales</taxon>
        <taxon>Geoalkalibacteraceae</taxon>
        <taxon>Geoalkalibacter</taxon>
    </lineage>
</organism>
<name>A0A0B5FRU5_9BACT</name>
<evidence type="ECO:0008006" key="3">
    <source>
        <dbReference type="Google" id="ProtNLM"/>
    </source>
</evidence>